<dbReference type="Proteomes" id="UP000054736">
    <property type="component" value="Unassembled WGS sequence"/>
</dbReference>
<dbReference type="OrthoDB" id="5635789at2"/>
<name>A0A0W0SY14_9GAMM</name>
<protein>
    <submittedName>
        <fullName evidence="1">Uncharacterized protein</fullName>
    </submittedName>
</protein>
<accession>A0A0W0SY14</accession>
<dbReference type="RefSeq" id="WP_058496028.1">
    <property type="nucleotide sequence ID" value="NZ_CAAAIU010000013.1"/>
</dbReference>
<organism evidence="1 2">
    <name type="scientific">Legionella drozanskii LLAP-1</name>
    <dbReference type="NCBI Taxonomy" id="1212489"/>
    <lineage>
        <taxon>Bacteria</taxon>
        <taxon>Pseudomonadati</taxon>
        <taxon>Pseudomonadota</taxon>
        <taxon>Gammaproteobacteria</taxon>
        <taxon>Legionellales</taxon>
        <taxon>Legionellaceae</taxon>
        <taxon>Legionella</taxon>
    </lineage>
</organism>
<dbReference type="PATRIC" id="fig|1212489.4.peg.1864"/>
<dbReference type="STRING" id="1212489.Ldro_1760"/>
<gene>
    <name evidence="1" type="ORF">Ldro_1760</name>
</gene>
<evidence type="ECO:0000313" key="2">
    <source>
        <dbReference type="Proteomes" id="UP000054736"/>
    </source>
</evidence>
<reference evidence="1 2" key="1">
    <citation type="submission" date="2015-11" db="EMBL/GenBank/DDBJ databases">
        <title>Genomic analysis of 38 Legionella species identifies large and diverse effector repertoires.</title>
        <authorList>
            <person name="Burstein D."/>
            <person name="Amaro F."/>
            <person name="Zusman T."/>
            <person name="Lifshitz Z."/>
            <person name="Cohen O."/>
            <person name="Gilbert J.A."/>
            <person name="Pupko T."/>
            <person name="Shuman H.A."/>
            <person name="Segal G."/>
        </authorList>
    </citation>
    <scope>NUCLEOTIDE SEQUENCE [LARGE SCALE GENOMIC DNA]</scope>
    <source>
        <strain evidence="1 2">ATCC 700990</strain>
    </source>
</reference>
<evidence type="ECO:0000313" key="1">
    <source>
        <dbReference type="EMBL" id="KTC88141.1"/>
    </source>
</evidence>
<dbReference type="EMBL" id="LNXY01000020">
    <property type="protein sequence ID" value="KTC88141.1"/>
    <property type="molecule type" value="Genomic_DNA"/>
</dbReference>
<dbReference type="AlphaFoldDB" id="A0A0W0SY14"/>
<comment type="caution">
    <text evidence="1">The sequence shown here is derived from an EMBL/GenBank/DDBJ whole genome shotgun (WGS) entry which is preliminary data.</text>
</comment>
<proteinExistence type="predicted"/>
<sequence>MHYPYTIVDIYDFDRTISREHTAGKQDDYEAKYNTKSGLDERVVHKDNRFSAVATFHQDPRYVLSYFLPLLKLEEKDVEKTEVDLFEYHQFTKFYFKDCPQPFIVATPRLDNYEKNRDIIWSNGKNLMLTSLRDAIPSSEYHYYDDTEKCYVQAYSLNFLHCYHVNAAASEFSFLGTRQPGPGAELENYLNCYLLYAKEQLKISRKEGTMSQLGESLRSLSIYAKNSSEGKEKEQEKELESSSELVAKTKESSQEISLLVKQIPVIKNLIQFLDSDSTNEVEGLELLREGELGSFIKKWELKAETSLEQFISQVQKNRVSAEGYVSGEDYDDLSSYPL</sequence>
<keyword evidence="2" id="KW-1185">Reference proteome</keyword>